<evidence type="ECO:0000256" key="2">
    <source>
        <dbReference type="ARBA" id="ARBA00022980"/>
    </source>
</evidence>
<dbReference type="Pfam" id="PF00177">
    <property type="entry name" value="Ribosomal_S7"/>
    <property type="match status" value="1"/>
</dbReference>
<organism evidence="5 6">
    <name type="scientific">Henosepilachna vigintioctopunctata</name>
    <dbReference type="NCBI Taxonomy" id="420089"/>
    <lineage>
        <taxon>Eukaryota</taxon>
        <taxon>Metazoa</taxon>
        <taxon>Ecdysozoa</taxon>
        <taxon>Arthropoda</taxon>
        <taxon>Hexapoda</taxon>
        <taxon>Insecta</taxon>
        <taxon>Pterygota</taxon>
        <taxon>Neoptera</taxon>
        <taxon>Endopterygota</taxon>
        <taxon>Coleoptera</taxon>
        <taxon>Polyphaga</taxon>
        <taxon>Cucujiformia</taxon>
        <taxon>Coccinelloidea</taxon>
        <taxon>Coccinellidae</taxon>
        <taxon>Epilachninae</taxon>
        <taxon>Epilachnini</taxon>
        <taxon>Henosepilachna</taxon>
    </lineage>
</organism>
<dbReference type="EMBL" id="JARQZJ010000108">
    <property type="protein sequence ID" value="KAK9887337.1"/>
    <property type="molecule type" value="Genomic_DNA"/>
</dbReference>
<name>A0AAW1UV83_9CUCU</name>
<evidence type="ECO:0000256" key="1">
    <source>
        <dbReference type="ARBA" id="ARBA00007151"/>
    </source>
</evidence>
<proteinExistence type="inferred from homology"/>
<dbReference type="PANTHER" id="PTHR11205">
    <property type="entry name" value="RIBOSOMAL PROTEIN S7"/>
    <property type="match status" value="1"/>
</dbReference>
<evidence type="ECO:0000313" key="6">
    <source>
        <dbReference type="Proteomes" id="UP001431783"/>
    </source>
</evidence>
<protein>
    <recommendedName>
        <fullName evidence="4">Small ribosomal subunit protein uS7 domain-containing protein</fullName>
    </recommendedName>
</protein>
<reference evidence="5 6" key="1">
    <citation type="submission" date="2023-03" db="EMBL/GenBank/DDBJ databases">
        <title>Genome insight into feeding habits of ladybird beetles.</title>
        <authorList>
            <person name="Li H.-S."/>
            <person name="Huang Y.-H."/>
            <person name="Pang H."/>
        </authorList>
    </citation>
    <scope>NUCLEOTIDE SEQUENCE [LARGE SCALE GENOMIC DNA]</scope>
    <source>
        <strain evidence="5">SYSU_2023b</strain>
        <tissue evidence="5">Whole body</tissue>
    </source>
</reference>
<dbReference type="AlphaFoldDB" id="A0AAW1UV83"/>
<evidence type="ECO:0000313" key="5">
    <source>
        <dbReference type="EMBL" id="KAK9887337.1"/>
    </source>
</evidence>
<keyword evidence="6" id="KW-1185">Reference proteome</keyword>
<keyword evidence="3" id="KW-0687">Ribonucleoprotein</keyword>
<dbReference type="Proteomes" id="UP001431783">
    <property type="component" value="Unassembled WGS sequence"/>
</dbReference>
<dbReference type="SUPFAM" id="SSF47973">
    <property type="entry name" value="Ribosomal protein S7"/>
    <property type="match status" value="1"/>
</dbReference>
<dbReference type="InterPro" id="IPR000235">
    <property type="entry name" value="Ribosomal_uS7"/>
</dbReference>
<feature type="domain" description="Small ribosomal subunit protein uS7" evidence="4">
    <location>
        <begin position="35"/>
        <end position="119"/>
    </location>
</feature>
<accession>A0AAW1UV83</accession>
<dbReference type="GO" id="GO:0005840">
    <property type="term" value="C:ribosome"/>
    <property type="evidence" value="ECO:0007669"/>
    <property type="project" value="UniProtKB-KW"/>
</dbReference>
<dbReference type="InterPro" id="IPR023798">
    <property type="entry name" value="Ribosomal_uS7_dom"/>
</dbReference>
<dbReference type="InterPro" id="IPR036823">
    <property type="entry name" value="Ribosomal_uS7_dom_sf"/>
</dbReference>
<evidence type="ECO:0000256" key="3">
    <source>
        <dbReference type="ARBA" id="ARBA00023274"/>
    </source>
</evidence>
<dbReference type="GO" id="GO:1990904">
    <property type="term" value="C:ribonucleoprotein complex"/>
    <property type="evidence" value="ECO:0007669"/>
    <property type="project" value="UniProtKB-KW"/>
</dbReference>
<comment type="caution">
    <text evidence="5">The sequence shown here is derived from an EMBL/GenBank/DDBJ whole genome shotgun (WGS) entry which is preliminary data.</text>
</comment>
<gene>
    <name evidence="5" type="ORF">WA026_022005</name>
</gene>
<comment type="similarity">
    <text evidence="1">Belongs to the universal ribosomal protein uS7 family.</text>
</comment>
<keyword evidence="2" id="KW-0689">Ribosomal protein</keyword>
<evidence type="ECO:0000259" key="4">
    <source>
        <dbReference type="Pfam" id="PF00177"/>
    </source>
</evidence>
<sequence length="177" mass="19951">MSKDFDDFQGGAVGTFSWLNFQRSNCSADGIAKMFKPREDSTRIFKAGTVRRQAENLSPLRRLNQAIWLLCTAAREAAIRNIKTITEFLADELINAAKGSSNGCAIKKKDERERVAKSNVNMYLNVKEIKFSYEKKLPIKFVDIHLLSSIVVKIISNCNEALFEAITEWILNISSLA</sequence>
<dbReference type="GO" id="GO:0006412">
    <property type="term" value="P:translation"/>
    <property type="evidence" value="ECO:0007669"/>
    <property type="project" value="InterPro"/>
</dbReference>
<dbReference type="Gene3D" id="1.10.455.10">
    <property type="entry name" value="Ribosomal protein S7 domain"/>
    <property type="match status" value="1"/>
</dbReference>